<evidence type="ECO:0000256" key="9">
    <source>
        <dbReference type="ARBA" id="ARBA00045104"/>
    </source>
</evidence>
<comment type="catalytic activity">
    <reaction evidence="8 10">
        <text>a beta-D-Man-(1-&gt;4)-beta-D-GlcNAc-(1-&gt;4)-alpha-D-GlcNAc-diphospho-di-trans,poly-cis-dolichol + GDP-alpha-D-mannose = an alpha-D-Man-(1-&gt;3)-beta-D-Man-(1-&gt;4)-beta-D-GlcNAc-(1-&gt;4)-alpha-D-GlcNAc-diphospho-di-trans,poly-cis-dolichol + GDP + H(+)</text>
        <dbReference type="Rhea" id="RHEA:29515"/>
        <dbReference type="Rhea" id="RHEA-COMP:19511"/>
        <dbReference type="Rhea" id="RHEA-COMP:19513"/>
        <dbReference type="ChEBI" id="CHEBI:15378"/>
        <dbReference type="ChEBI" id="CHEBI:57527"/>
        <dbReference type="ChEBI" id="CHEBI:58189"/>
        <dbReference type="ChEBI" id="CHEBI:58472"/>
        <dbReference type="ChEBI" id="CHEBI:132510"/>
        <dbReference type="EC" id="2.4.1.132"/>
    </reaction>
    <physiologicalReaction direction="left-to-right" evidence="8 10">
        <dbReference type="Rhea" id="RHEA:29516"/>
    </physiologicalReaction>
</comment>
<comment type="caution">
    <text evidence="13">The sequence shown here is derived from an EMBL/GenBank/DDBJ whole genome shotgun (WGS) entry which is preliminary data.</text>
</comment>
<accession>A0ABV2AEI6</accession>
<feature type="transmembrane region" description="Helical" evidence="10">
    <location>
        <begin position="73"/>
        <end position="91"/>
    </location>
</feature>
<evidence type="ECO:0000313" key="14">
    <source>
        <dbReference type="Proteomes" id="UP001439008"/>
    </source>
</evidence>
<keyword evidence="6 10" id="KW-1133">Transmembrane helix</keyword>
<dbReference type="InterPro" id="IPR027054">
    <property type="entry name" value="ALG2"/>
</dbReference>
<evidence type="ECO:0000256" key="8">
    <source>
        <dbReference type="ARBA" id="ARBA00045103"/>
    </source>
</evidence>
<dbReference type="Proteomes" id="UP001439008">
    <property type="component" value="Unassembled WGS sequence"/>
</dbReference>
<comment type="catalytic activity">
    <reaction evidence="9 10">
        <text>an alpha-D-Man-(1-&gt;3)-beta-D-Man-(1-&gt;4)-beta-D-GlcNAc-(1-&gt;4)-alpha-D-GlcNAc-diphospho-di-trans,poly-cis-dolichol + GDP-alpha-D-mannose = an alpha-D-Man-(1-&gt;3)-[alpha-D-Man-(1-&gt;6)]-beta-D-Man-(1-&gt;4)-beta-D-GlcNAc-(1-&gt;4)-alpha-D-GlcNAc-diphospho-di-trans,poly-cis-dolichol + GDP + H(+)</text>
        <dbReference type="Rhea" id="RHEA:29519"/>
        <dbReference type="Rhea" id="RHEA-COMP:19513"/>
        <dbReference type="Rhea" id="RHEA-COMP:19515"/>
        <dbReference type="ChEBI" id="CHEBI:15378"/>
        <dbReference type="ChEBI" id="CHEBI:57527"/>
        <dbReference type="ChEBI" id="CHEBI:58189"/>
        <dbReference type="ChEBI" id="CHEBI:132510"/>
        <dbReference type="ChEBI" id="CHEBI:132511"/>
        <dbReference type="EC" id="2.4.1.257"/>
    </reaction>
    <physiologicalReaction direction="left-to-right" evidence="9 10">
        <dbReference type="Rhea" id="RHEA:29520"/>
    </physiologicalReaction>
</comment>
<organism evidence="13 14">
    <name type="scientific">Bonamia ostreae</name>
    <dbReference type="NCBI Taxonomy" id="126728"/>
    <lineage>
        <taxon>Eukaryota</taxon>
        <taxon>Sar</taxon>
        <taxon>Rhizaria</taxon>
        <taxon>Endomyxa</taxon>
        <taxon>Ascetosporea</taxon>
        <taxon>Haplosporida</taxon>
        <taxon>Bonamia</taxon>
    </lineage>
</organism>
<evidence type="ECO:0000256" key="2">
    <source>
        <dbReference type="ARBA" id="ARBA00022676"/>
    </source>
</evidence>
<keyword evidence="5" id="KW-0256">Endoplasmic reticulum</keyword>
<evidence type="ECO:0000256" key="4">
    <source>
        <dbReference type="ARBA" id="ARBA00022692"/>
    </source>
</evidence>
<evidence type="ECO:0000256" key="7">
    <source>
        <dbReference type="ARBA" id="ARBA00023136"/>
    </source>
</evidence>
<dbReference type="PANTHER" id="PTHR45918">
    <property type="entry name" value="ALPHA-1,3/1,6-MANNOSYLTRANSFERASE ALG2"/>
    <property type="match status" value="1"/>
</dbReference>
<feature type="domain" description="Glycosyl transferase family 1" evidence="11">
    <location>
        <begin position="203"/>
        <end position="386"/>
    </location>
</feature>
<dbReference type="InterPro" id="IPR028098">
    <property type="entry name" value="Glyco_trans_4-like_N"/>
</dbReference>
<keyword evidence="4 10" id="KW-0812">Transmembrane</keyword>
<evidence type="ECO:0000259" key="11">
    <source>
        <dbReference type="Pfam" id="PF00534"/>
    </source>
</evidence>
<feature type="domain" description="Glycosyltransferase subfamily 4-like N-terminal" evidence="12">
    <location>
        <begin position="12"/>
        <end position="182"/>
    </location>
</feature>
<keyword evidence="2 10" id="KW-0328">Glycosyltransferase</keyword>
<dbReference type="Gene3D" id="3.40.50.2000">
    <property type="entry name" value="Glycogen Phosphorylase B"/>
    <property type="match status" value="2"/>
</dbReference>
<evidence type="ECO:0000259" key="12">
    <source>
        <dbReference type="Pfam" id="PF13439"/>
    </source>
</evidence>
<comment type="subcellular location">
    <subcellularLocation>
        <location evidence="10">Endoplasmic reticulum membrane</location>
        <topology evidence="10">Single-pass membrane protein</topology>
    </subcellularLocation>
</comment>
<evidence type="ECO:0000256" key="1">
    <source>
        <dbReference type="ARBA" id="ARBA00004922"/>
    </source>
</evidence>
<dbReference type="EMBL" id="JBDODL010000018">
    <property type="protein sequence ID" value="MES1918125.1"/>
    <property type="molecule type" value="Genomic_DNA"/>
</dbReference>
<comment type="pathway">
    <text evidence="1 10">Protein modification; protein glycosylation.</text>
</comment>
<gene>
    <name evidence="13" type="primary">ALG2</name>
    <name evidence="13" type="ORF">MHBO_000141</name>
</gene>
<evidence type="ECO:0000256" key="6">
    <source>
        <dbReference type="ARBA" id="ARBA00022989"/>
    </source>
</evidence>
<reference evidence="13 14" key="1">
    <citation type="journal article" date="2024" name="BMC Biol.">
        <title>Comparative genomics of Ascetosporea gives new insight into the evolutionary basis for animal parasitism in Rhizaria.</title>
        <authorList>
            <person name="Hiltunen Thoren M."/>
            <person name="Onut-Brannstrom I."/>
            <person name="Alfjorden A."/>
            <person name="Peckova H."/>
            <person name="Swords F."/>
            <person name="Hooper C."/>
            <person name="Holzer A.S."/>
            <person name="Bass D."/>
            <person name="Burki F."/>
        </authorList>
    </citation>
    <scope>NUCLEOTIDE SEQUENCE [LARGE SCALE GENOMIC DNA]</scope>
    <source>
        <strain evidence="13">20-A016</strain>
    </source>
</reference>
<feature type="transmembrane region" description="Helical" evidence="10">
    <location>
        <begin position="420"/>
        <end position="439"/>
    </location>
</feature>
<proteinExistence type="inferred from homology"/>
<keyword evidence="3 10" id="KW-0808">Transferase</keyword>
<evidence type="ECO:0000256" key="3">
    <source>
        <dbReference type="ARBA" id="ARBA00022679"/>
    </source>
</evidence>
<name>A0ABV2AEI6_9EUKA</name>
<dbReference type="SUPFAM" id="SSF53756">
    <property type="entry name" value="UDP-Glycosyltransferase/glycogen phosphorylase"/>
    <property type="match status" value="1"/>
</dbReference>
<evidence type="ECO:0000313" key="13">
    <source>
        <dbReference type="EMBL" id="MES1918125.1"/>
    </source>
</evidence>
<sequence>MRIAIIHYNLGIGGAEKLILLVAISLIEMGHQVTIYTTFYKKNRSFEESKNPKLAIKVIPLAEKIPLNIYGKFTVFLTLVKLIIVSVFVPLNSHDVFLVDIHPIPLSVLKAKNCLRCLSVNEKPRKRFFFYGHFPDRLLTKKRGFLHRLYRKLLDPIESRSIEFADKVVVNSEFTRNVFRDCFPGIATPQILYPVSVKSKKQNESSEIDLRKNWSFLVSINRFDKAKNLFLAIETLFLLRKRHFEESKNVKVVLAGGFSENNKLYFEELVRLTESKMDLKISHFPDLEGDVVFLRNFSEKQKQFLFKIARCLIYTPLNEHFGIAPIEAMQNRVPVIATNTGGLLETVVDRKTGFLCNQNAEDFAQAVLKIVKSDSLCEKMGIEGQKHVELKFSEERFKSELSKIFADEKLSSVKNFSKSLKIFVFSAFCLIFAFVVISIQ</sequence>
<dbReference type="EC" id="2.4.1.132" evidence="10"/>
<dbReference type="EC" id="2.4.1.257" evidence="10"/>
<protein>
    <recommendedName>
        <fullName evidence="10">Alpha-1,3/1,6-mannosyltransferase ALG2</fullName>
        <ecNumber evidence="10">2.4.1.132</ecNumber>
        <ecNumber evidence="10">2.4.1.257</ecNumber>
    </recommendedName>
    <alternativeName>
        <fullName evidence="10">GDP-Man:Man(1)GlcNAc(2)-PP-Dol alpha-1,3-mannosyltransferase</fullName>
    </alternativeName>
</protein>
<keyword evidence="7 10" id="KW-0472">Membrane</keyword>
<evidence type="ECO:0000256" key="5">
    <source>
        <dbReference type="ARBA" id="ARBA00022824"/>
    </source>
</evidence>
<comment type="similarity">
    <text evidence="10">Belongs to the glycosyltransferase group 1 family.</text>
</comment>
<dbReference type="Pfam" id="PF00534">
    <property type="entry name" value="Glycos_transf_1"/>
    <property type="match status" value="1"/>
</dbReference>
<dbReference type="Pfam" id="PF13439">
    <property type="entry name" value="Glyco_transf_4"/>
    <property type="match status" value="1"/>
</dbReference>
<keyword evidence="14" id="KW-1185">Reference proteome</keyword>
<comment type="function">
    <text evidence="10">Mannosylates Man(2)GlcNAc(2)-dolichol diphosphate and Man(1)GlcNAc(2)-dolichol diphosphate to form Man(3)GlcNAc(2)-dolichol diphosphate.</text>
</comment>
<dbReference type="PANTHER" id="PTHR45918:SF1">
    <property type="entry name" value="ALPHA-1,3_1,6-MANNOSYLTRANSFERASE ALG2"/>
    <property type="match status" value="1"/>
</dbReference>
<evidence type="ECO:0000256" key="10">
    <source>
        <dbReference type="RuleBase" id="RU367136"/>
    </source>
</evidence>
<dbReference type="InterPro" id="IPR001296">
    <property type="entry name" value="Glyco_trans_1"/>
</dbReference>